<dbReference type="InterPro" id="IPR029024">
    <property type="entry name" value="TerB-like"/>
</dbReference>
<keyword evidence="1" id="KW-0175">Coiled coil</keyword>
<comment type="caution">
    <text evidence="3">The sequence shown here is derived from an EMBL/GenBank/DDBJ whole genome shotgun (WGS) entry which is preliminary data.</text>
</comment>
<name>U7QRS5_9CYAN</name>
<dbReference type="RefSeq" id="WP_023064028.1">
    <property type="nucleotide sequence ID" value="NZ_AUZM01000001.1"/>
</dbReference>
<proteinExistence type="predicted"/>
<dbReference type="EMBL" id="AUZM01000001">
    <property type="protein sequence ID" value="ERT09967.1"/>
    <property type="molecule type" value="Genomic_DNA"/>
</dbReference>
<evidence type="ECO:0000313" key="4">
    <source>
        <dbReference type="Proteomes" id="UP000017127"/>
    </source>
</evidence>
<dbReference type="SUPFAM" id="SSF158682">
    <property type="entry name" value="TerB-like"/>
    <property type="match status" value="1"/>
</dbReference>
<evidence type="ECO:0000256" key="1">
    <source>
        <dbReference type="SAM" id="Coils"/>
    </source>
</evidence>
<dbReference type="OrthoDB" id="424306at2"/>
<accession>U7QRS5</accession>
<keyword evidence="4" id="KW-1185">Reference proteome</keyword>
<dbReference type="Proteomes" id="UP000017127">
    <property type="component" value="Unassembled WGS sequence"/>
</dbReference>
<feature type="coiled-coil region" evidence="1">
    <location>
        <begin position="93"/>
        <end position="120"/>
    </location>
</feature>
<protein>
    <submittedName>
        <fullName evidence="3">EcsC family protein</fullName>
    </submittedName>
</protein>
<dbReference type="Gene3D" id="1.10.3680.10">
    <property type="entry name" value="TerB-like"/>
    <property type="match status" value="1"/>
</dbReference>
<reference evidence="3 4" key="1">
    <citation type="journal article" date="2013" name="Front. Microbiol.">
        <title>Comparative genomic analyses of the cyanobacterium, Lyngbya aestuarii BL J, a powerful hydrogen producer.</title>
        <authorList>
            <person name="Kothari A."/>
            <person name="Vaughn M."/>
            <person name="Garcia-Pichel F."/>
        </authorList>
    </citation>
    <scope>NUCLEOTIDE SEQUENCE [LARGE SCALE GENOMIC DNA]</scope>
    <source>
        <strain evidence="3 4">BL J</strain>
    </source>
</reference>
<evidence type="ECO:0000313" key="3">
    <source>
        <dbReference type="EMBL" id="ERT09967.1"/>
    </source>
</evidence>
<gene>
    <name evidence="3" type="ORF">M595_0199</name>
</gene>
<evidence type="ECO:0000256" key="2">
    <source>
        <dbReference type="SAM" id="MobiDB-lite"/>
    </source>
</evidence>
<dbReference type="AlphaFoldDB" id="U7QRS5"/>
<feature type="region of interest" description="Disordered" evidence="2">
    <location>
        <begin position="1"/>
        <end position="20"/>
    </location>
</feature>
<sequence>MAESKQTSSDRSQNAASSHSDLGTCIYETTSDLRKVIDTTIETANQVAKAGADQAQNLLEMVFQGTGDTMAAIAENPLVKSITKLLGADWLKVMLGQVNIEEAQRNVEKLRQKYPNETAAEIAHRIMVEKSVQGAGIGLATNFIPPLAAVLFAIDLATTTRLQAEMIYEIAAAYGLDLNDAERRGEVLGIFGLSLGGSSALKVGFGVIEVIPGIGAFVGASSNAVMLYGLGYAACRFYEAKLKPDGTKLTPAEFYQEQENYFQKASEQEAIMDQIMVHAVLASSPEKSWSDVISELLQQGNFNSKTAETIENHLKTPQPLDDLLQQLHPDFAPSTLMQCYRIAQSDGVITAQEREVLKAIAEKFDLSLNEIEKNYQTQLNSASPS</sequence>
<organism evidence="3 4">
    <name type="scientific">Lyngbya aestuarii BL J</name>
    <dbReference type="NCBI Taxonomy" id="1348334"/>
    <lineage>
        <taxon>Bacteria</taxon>
        <taxon>Bacillati</taxon>
        <taxon>Cyanobacteriota</taxon>
        <taxon>Cyanophyceae</taxon>
        <taxon>Oscillatoriophycideae</taxon>
        <taxon>Oscillatoriales</taxon>
        <taxon>Microcoleaceae</taxon>
        <taxon>Lyngbya</taxon>
    </lineage>
</organism>